<accession>A0A1W2BFR2</accession>
<proteinExistence type="predicted"/>
<reference evidence="1 2" key="1">
    <citation type="submission" date="2017-04" db="EMBL/GenBank/DDBJ databases">
        <authorList>
            <person name="Afonso C.L."/>
            <person name="Miller P.J."/>
            <person name="Scott M.A."/>
            <person name="Spackman E."/>
            <person name="Goraichik I."/>
            <person name="Dimitrov K.M."/>
            <person name="Suarez D.L."/>
            <person name="Swayne D.E."/>
        </authorList>
    </citation>
    <scope>NUCLEOTIDE SEQUENCE [LARGE SCALE GENOMIC DNA]</scope>
    <source>
        <strain evidence="1 2">DSM 12816</strain>
    </source>
</reference>
<dbReference type="EMBL" id="FWXW01000005">
    <property type="protein sequence ID" value="SMC71654.1"/>
    <property type="molecule type" value="Genomic_DNA"/>
</dbReference>
<sequence length="137" mass="15677">MKFAQIQEVPLSDYIPSAKFRTVMEADKDTPHGFPEIPVVIELGKEAKYKNADFVPGIYKDSKYIYGFVSKSGRLSGMSNEKDKDGNELVILLNQWDMERFLMIFHEADGTEEQQYFVTREEIAALLKGCRHPNVPV</sequence>
<gene>
    <name evidence="1" type="ORF">SAMN02745168_2165</name>
</gene>
<keyword evidence="2" id="KW-1185">Reference proteome</keyword>
<name>A0A1W2BFR2_9FIRM</name>
<dbReference type="RefSeq" id="WP_084234834.1">
    <property type="nucleotide sequence ID" value="NZ_FWXW01000005.1"/>
</dbReference>
<evidence type="ECO:0000313" key="2">
    <source>
        <dbReference type="Proteomes" id="UP000192790"/>
    </source>
</evidence>
<dbReference type="STRING" id="1122930.SAMN02745168_2165"/>
<dbReference type="OrthoDB" id="9766545at2"/>
<dbReference type="AlphaFoldDB" id="A0A1W2BFR2"/>
<evidence type="ECO:0000313" key="1">
    <source>
        <dbReference type="EMBL" id="SMC71654.1"/>
    </source>
</evidence>
<dbReference type="Proteomes" id="UP000192790">
    <property type="component" value="Unassembled WGS sequence"/>
</dbReference>
<protein>
    <submittedName>
        <fullName evidence="1">Uncharacterized protein</fullName>
    </submittedName>
</protein>
<organism evidence="1 2">
    <name type="scientific">Papillibacter cinnamivorans DSM 12816</name>
    <dbReference type="NCBI Taxonomy" id="1122930"/>
    <lineage>
        <taxon>Bacteria</taxon>
        <taxon>Bacillati</taxon>
        <taxon>Bacillota</taxon>
        <taxon>Clostridia</taxon>
        <taxon>Eubacteriales</taxon>
        <taxon>Oscillospiraceae</taxon>
        <taxon>Papillibacter</taxon>
    </lineage>
</organism>